<keyword evidence="1" id="KW-1133">Transmembrane helix</keyword>
<evidence type="ECO:0000313" key="2">
    <source>
        <dbReference type="EMBL" id="PVD25879.1"/>
    </source>
</evidence>
<reference evidence="2 3" key="1">
    <citation type="submission" date="2018-04" db="EMBL/GenBank/DDBJ databases">
        <title>The genome of golden apple snail Pomacea canaliculata provides insight into stress tolerance and invasive adaptation.</title>
        <authorList>
            <person name="Liu C."/>
            <person name="Liu B."/>
            <person name="Ren Y."/>
            <person name="Zhang Y."/>
            <person name="Wang H."/>
            <person name="Li S."/>
            <person name="Jiang F."/>
            <person name="Yin L."/>
            <person name="Zhang G."/>
            <person name="Qian W."/>
            <person name="Fan W."/>
        </authorList>
    </citation>
    <scope>NUCLEOTIDE SEQUENCE [LARGE SCALE GENOMIC DNA]</scope>
    <source>
        <strain evidence="2">SZHN2017</strain>
        <tissue evidence="2">Muscle</tissue>
    </source>
</reference>
<dbReference type="AlphaFoldDB" id="A0A2T7NXI6"/>
<protein>
    <submittedName>
        <fullName evidence="2">Uncharacterized protein</fullName>
    </submittedName>
</protein>
<dbReference type="Proteomes" id="UP000245119">
    <property type="component" value="Linkage Group LG8"/>
</dbReference>
<sequence>MYTRDSHHTVSIPVATEGSMSSPPTDCKLEQNTSFVPWDNPYDLISHKQAYRNLVGESSVLLQYLVGLTGFLFASQFLSCVIACERCFCVVSPFKAQKYFKTSTMAVIISVVCFVLVAGIWVIAGNKHIVVCEFDPVTNRTSNVLAFTSSRENTRKEKESDSLHHFHVGTQ</sequence>
<comment type="caution">
    <text evidence="2">The sequence shown here is derived from an EMBL/GenBank/DDBJ whole genome shotgun (WGS) entry which is preliminary data.</text>
</comment>
<gene>
    <name evidence="2" type="ORF">C0Q70_13543</name>
</gene>
<feature type="transmembrane region" description="Helical" evidence="1">
    <location>
        <begin position="61"/>
        <end position="84"/>
    </location>
</feature>
<dbReference type="EMBL" id="PZQS01000008">
    <property type="protein sequence ID" value="PVD25879.1"/>
    <property type="molecule type" value="Genomic_DNA"/>
</dbReference>
<dbReference type="Pfam" id="PF03383">
    <property type="entry name" value="Serpentine_r_xa"/>
    <property type="match status" value="1"/>
</dbReference>
<evidence type="ECO:0000256" key="1">
    <source>
        <dbReference type="SAM" id="Phobius"/>
    </source>
</evidence>
<feature type="transmembrane region" description="Helical" evidence="1">
    <location>
        <begin position="105"/>
        <end position="124"/>
    </location>
</feature>
<dbReference type="Gene3D" id="1.20.1070.10">
    <property type="entry name" value="Rhodopsin 7-helix transmembrane proteins"/>
    <property type="match status" value="1"/>
</dbReference>
<dbReference type="CDD" id="cd00637">
    <property type="entry name" value="7tm_classA_rhodopsin-like"/>
    <property type="match status" value="1"/>
</dbReference>
<dbReference type="OrthoDB" id="6080945at2759"/>
<accession>A0A2T7NXI6</accession>
<name>A0A2T7NXI6_POMCA</name>
<keyword evidence="1" id="KW-0812">Transmembrane</keyword>
<evidence type="ECO:0000313" key="3">
    <source>
        <dbReference type="Proteomes" id="UP000245119"/>
    </source>
</evidence>
<keyword evidence="1" id="KW-0472">Membrane</keyword>
<dbReference type="InterPro" id="IPR005047">
    <property type="entry name" value="7TM_GPCR_serpentine_rcpt_Srxa"/>
</dbReference>
<proteinExistence type="predicted"/>
<organism evidence="2 3">
    <name type="scientific">Pomacea canaliculata</name>
    <name type="common">Golden apple snail</name>
    <dbReference type="NCBI Taxonomy" id="400727"/>
    <lineage>
        <taxon>Eukaryota</taxon>
        <taxon>Metazoa</taxon>
        <taxon>Spiralia</taxon>
        <taxon>Lophotrochozoa</taxon>
        <taxon>Mollusca</taxon>
        <taxon>Gastropoda</taxon>
        <taxon>Caenogastropoda</taxon>
        <taxon>Architaenioglossa</taxon>
        <taxon>Ampullarioidea</taxon>
        <taxon>Ampullariidae</taxon>
        <taxon>Pomacea</taxon>
    </lineage>
</organism>
<keyword evidence="3" id="KW-1185">Reference proteome</keyword>
<dbReference type="SUPFAM" id="SSF81321">
    <property type="entry name" value="Family A G protein-coupled receptor-like"/>
    <property type="match status" value="1"/>
</dbReference>